<evidence type="ECO:0000256" key="6">
    <source>
        <dbReference type="RuleBase" id="RU000716"/>
    </source>
</evidence>
<dbReference type="PANTHER" id="PTHR43133">
    <property type="entry name" value="RNA POLYMERASE ECF-TYPE SIGMA FACTO"/>
    <property type="match status" value="1"/>
</dbReference>
<dbReference type="Proteomes" id="UP001486207">
    <property type="component" value="Unassembled WGS sequence"/>
</dbReference>
<keyword evidence="2 6" id="KW-0805">Transcription regulation</keyword>
<evidence type="ECO:0000259" key="7">
    <source>
        <dbReference type="Pfam" id="PF04542"/>
    </source>
</evidence>
<feature type="domain" description="RNA polymerase sigma factor 70 region 4 type 2" evidence="8">
    <location>
        <begin position="115"/>
        <end position="165"/>
    </location>
</feature>
<dbReference type="RefSeq" id="WP_190068748.1">
    <property type="nucleotide sequence ID" value="NZ_BNBM01000002.1"/>
</dbReference>
<comment type="similarity">
    <text evidence="1 6">Belongs to the sigma-70 factor family. ECF subfamily.</text>
</comment>
<dbReference type="InterPro" id="IPR014284">
    <property type="entry name" value="RNA_pol_sigma-70_dom"/>
</dbReference>
<keyword evidence="3 6" id="KW-0731">Sigma factor</keyword>
<dbReference type="SUPFAM" id="SSF88946">
    <property type="entry name" value="Sigma2 domain of RNA polymerase sigma factors"/>
    <property type="match status" value="1"/>
</dbReference>
<accession>A0ABV1XIY8</accession>
<dbReference type="InterPro" id="IPR013324">
    <property type="entry name" value="RNA_pol_sigma_r3/r4-like"/>
</dbReference>
<dbReference type="PANTHER" id="PTHR43133:SF8">
    <property type="entry name" value="RNA POLYMERASE SIGMA FACTOR HI_1459-RELATED"/>
    <property type="match status" value="1"/>
</dbReference>
<dbReference type="InterPro" id="IPR036388">
    <property type="entry name" value="WH-like_DNA-bd_sf"/>
</dbReference>
<evidence type="ECO:0000256" key="1">
    <source>
        <dbReference type="ARBA" id="ARBA00010641"/>
    </source>
</evidence>
<keyword evidence="10" id="KW-1185">Reference proteome</keyword>
<dbReference type="Gene3D" id="1.10.1740.10">
    <property type="match status" value="1"/>
</dbReference>
<evidence type="ECO:0000259" key="8">
    <source>
        <dbReference type="Pfam" id="PF08281"/>
    </source>
</evidence>
<dbReference type="PROSITE" id="PS01063">
    <property type="entry name" value="SIGMA70_ECF"/>
    <property type="match status" value="1"/>
</dbReference>
<keyword evidence="5 6" id="KW-0804">Transcription</keyword>
<sequence length="179" mass="20177">MTASGSHENPAVPDQFTPFFLEWEPQVRRYLVWLEGDLSIIDDVAQETMISAYRYWERLSTLEQPRAWLFKVAGQRLADAQAARSRLGVLAEPPDVCASLTARDETATCDDRLHILEAVRRLPPQQAAAMALLIQYDLPFREIADVLGISVGAVKKHLHLARKRLKEWLDAEEGGFHGA</sequence>
<keyword evidence="4 6" id="KW-0238">DNA-binding</keyword>
<dbReference type="Pfam" id="PF04542">
    <property type="entry name" value="Sigma70_r2"/>
    <property type="match status" value="1"/>
</dbReference>
<evidence type="ECO:0000256" key="5">
    <source>
        <dbReference type="ARBA" id="ARBA00023163"/>
    </source>
</evidence>
<comment type="caution">
    <text evidence="9">The sequence shown here is derived from an EMBL/GenBank/DDBJ whole genome shotgun (WGS) entry which is preliminary data.</text>
</comment>
<dbReference type="EMBL" id="JBEPFB010000001">
    <property type="protein sequence ID" value="MER7371522.1"/>
    <property type="molecule type" value="Genomic_DNA"/>
</dbReference>
<dbReference type="Pfam" id="PF08281">
    <property type="entry name" value="Sigma70_r4_2"/>
    <property type="match status" value="1"/>
</dbReference>
<dbReference type="SUPFAM" id="SSF88659">
    <property type="entry name" value="Sigma3 and sigma4 domains of RNA polymerase sigma factors"/>
    <property type="match status" value="1"/>
</dbReference>
<evidence type="ECO:0000313" key="9">
    <source>
        <dbReference type="EMBL" id="MER7371522.1"/>
    </source>
</evidence>
<dbReference type="InterPro" id="IPR013325">
    <property type="entry name" value="RNA_pol_sigma_r2"/>
</dbReference>
<organism evidence="9 10">
    <name type="scientific">Streptomyces lanatus</name>
    <dbReference type="NCBI Taxonomy" id="66900"/>
    <lineage>
        <taxon>Bacteria</taxon>
        <taxon>Bacillati</taxon>
        <taxon>Actinomycetota</taxon>
        <taxon>Actinomycetes</taxon>
        <taxon>Kitasatosporales</taxon>
        <taxon>Streptomycetaceae</taxon>
        <taxon>Streptomyces</taxon>
    </lineage>
</organism>
<evidence type="ECO:0000256" key="3">
    <source>
        <dbReference type="ARBA" id="ARBA00023082"/>
    </source>
</evidence>
<reference evidence="9 10" key="1">
    <citation type="submission" date="2024-06" db="EMBL/GenBank/DDBJ databases">
        <title>The Natural Products Discovery Center: Release of the First 8490 Sequenced Strains for Exploring Actinobacteria Biosynthetic Diversity.</title>
        <authorList>
            <person name="Kalkreuter E."/>
            <person name="Kautsar S.A."/>
            <person name="Yang D."/>
            <person name="Bader C.D."/>
            <person name="Teijaro C.N."/>
            <person name="Fluegel L."/>
            <person name="Davis C.M."/>
            <person name="Simpson J.R."/>
            <person name="Lauterbach L."/>
            <person name="Steele A.D."/>
            <person name="Gui C."/>
            <person name="Meng S."/>
            <person name="Li G."/>
            <person name="Viehrig K."/>
            <person name="Ye F."/>
            <person name="Su P."/>
            <person name="Kiefer A.F."/>
            <person name="Nichols A."/>
            <person name="Cepeda A.J."/>
            <person name="Yan W."/>
            <person name="Fan B."/>
            <person name="Jiang Y."/>
            <person name="Adhikari A."/>
            <person name="Zheng C.-J."/>
            <person name="Schuster L."/>
            <person name="Cowan T.M."/>
            <person name="Smanski M.J."/>
            <person name="Chevrette M.G."/>
            <person name="De Carvalho L.P.S."/>
            <person name="Shen B."/>
        </authorList>
    </citation>
    <scope>NUCLEOTIDE SEQUENCE [LARGE SCALE GENOMIC DNA]</scope>
    <source>
        <strain evidence="9 10">NPDC000155</strain>
    </source>
</reference>
<dbReference type="CDD" id="cd06171">
    <property type="entry name" value="Sigma70_r4"/>
    <property type="match status" value="1"/>
</dbReference>
<protein>
    <recommendedName>
        <fullName evidence="6">RNA polymerase sigma factor</fullName>
    </recommendedName>
</protein>
<evidence type="ECO:0000256" key="2">
    <source>
        <dbReference type="ARBA" id="ARBA00023015"/>
    </source>
</evidence>
<dbReference type="InterPro" id="IPR000838">
    <property type="entry name" value="RNA_pol_sigma70_ECF_CS"/>
</dbReference>
<name>A0ABV1XIY8_9ACTN</name>
<dbReference type="InterPro" id="IPR039425">
    <property type="entry name" value="RNA_pol_sigma-70-like"/>
</dbReference>
<feature type="domain" description="RNA polymerase sigma-70 region 2" evidence="7">
    <location>
        <begin position="21"/>
        <end position="86"/>
    </location>
</feature>
<dbReference type="NCBIfam" id="TIGR02937">
    <property type="entry name" value="sigma70-ECF"/>
    <property type="match status" value="1"/>
</dbReference>
<proteinExistence type="inferred from homology"/>
<evidence type="ECO:0000313" key="10">
    <source>
        <dbReference type="Proteomes" id="UP001486207"/>
    </source>
</evidence>
<gene>
    <name evidence="9" type="ORF">ABT384_02510</name>
</gene>
<dbReference type="InterPro" id="IPR013249">
    <property type="entry name" value="RNA_pol_sigma70_r4_t2"/>
</dbReference>
<evidence type="ECO:0000256" key="4">
    <source>
        <dbReference type="ARBA" id="ARBA00023125"/>
    </source>
</evidence>
<dbReference type="InterPro" id="IPR007627">
    <property type="entry name" value="RNA_pol_sigma70_r2"/>
</dbReference>
<dbReference type="Gene3D" id="1.10.10.10">
    <property type="entry name" value="Winged helix-like DNA-binding domain superfamily/Winged helix DNA-binding domain"/>
    <property type="match status" value="1"/>
</dbReference>